<keyword evidence="3" id="KW-1185">Reference proteome</keyword>
<feature type="transmembrane region" description="Helical" evidence="1">
    <location>
        <begin position="154"/>
        <end position="175"/>
    </location>
</feature>
<organism evidence="2 3">
    <name type="scientific">Pontibacter diazotrophicus</name>
    <dbReference type="NCBI Taxonomy" id="1400979"/>
    <lineage>
        <taxon>Bacteria</taxon>
        <taxon>Pseudomonadati</taxon>
        <taxon>Bacteroidota</taxon>
        <taxon>Cytophagia</taxon>
        <taxon>Cytophagales</taxon>
        <taxon>Hymenobacteraceae</taxon>
        <taxon>Pontibacter</taxon>
    </lineage>
</organism>
<evidence type="ECO:0000313" key="3">
    <source>
        <dbReference type="Proteomes" id="UP000256708"/>
    </source>
</evidence>
<dbReference type="EMBL" id="QRGR01000010">
    <property type="protein sequence ID" value="RDV15114.1"/>
    <property type="molecule type" value="Genomic_DNA"/>
</dbReference>
<accession>A0A3D8LCV7</accession>
<feature type="transmembrane region" description="Helical" evidence="1">
    <location>
        <begin position="67"/>
        <end position="85"/>
    </location>
</feature>
<keyword evidence="1" id="KW-0812">Transmembrane</keyword>
<dbReference type="RefSeq" id="WP_115565528.1">
    <property type="nucleotide sequence ID" value="NZ_QRGR01000010.1"/>
</dbReference>
<dbReference type="OrthoDB" id="7067875at2"/>
<dbReference type="AlphaFoldDB" id="A0A3D8LCV7"/>
<feature type="transmembrane region" description="Helical" evidence="1">
    <location>
        <begin position="187"/>
        <end position="210"/>
    </location>
</feature>
<sequence length="243" mass="28343">MDTIKKLLPIDLYLMLTRVRNVNAPAGSAALLSTILYTFSFAHIFIGIVFYYLNTDLYFTYTEEDGYIEYFTAILILATSVLCFYKASFMEEKLPMLFFYALAVVFFLGFGEEISWGQRIFGFATPGDLGQINAQNEFNLHNIHLDGVNLNKLIFGKLLYTCVFIYFIGFPVFYRRKQQFRNLIDKFSFPVPTTTQSLIYFLAFFSILLIRDGEKWELQEFALASFLFFAFLFPANKKTERQR</sequence>
<feature type="transmembrane region" description="Helical" evidence="1">
    <location>
        <begin position="97"/>
        <end position="116"/>
    </location>
</feature>
<keyword evidence="1" id="KW-1133">Transmembrane helix</keyword>
<evidence type="ECO:0000313" key="2">
    <source>
        <dbReference type="EMBL" id="RDV15114.1"/>
    </source>
</evidence>
<reference evidence="3" key="1">
    <citation type="submission" date="2018-08" db="EMBL/GenBank/DDBJ databases">
        <authorList>
            <person name="Liu Z.-W."/>
            <person name="Du Z.-J."/>
        </authorList>
    </citation>
    <scope>NUCLEOTIDE SEQUENCE [LARGE SCALE GENOMIC DNA]</scope>
    <source>
        <strain evidence="3">H4X</strain>
    </source>
</reference>
<feature type="transmembrane region" description="Helical" evidence="1">
    <location>
        <begin position="216"/>
        <end position="235"/>
    </location>
</feature>
<protein>
    <submittedName>
        <fullName evidence="2">Uncharacterized protein</fullName>
    </submittedName>
</protein>
<comment type="caution">
    <text evidence="2">The sequence shown here is derived from an EMBL/GenBank/DDBJ whole genome shotgun (WGS) entry which is preliminary data.</text>
</comment>
<dbReference type="Proteomes" id="UP000256708">
    <property type="component" value="Unassembled WGS sequence"/>
</dbReference>
<gene>
    <name evidence="2" type="ORF">DXT99_10600</name>
</gene>
<feature type="transmembrane region" description="Helical" evidence="1">
    <location>
        <begin position="29"/>
        <end position="52"/>
    </location>
</feature>
<keyword evidence="1" id="KW-0472">Membrane</keyword>
<evidence type="ECO:0000256" key="1">
    <source>
        <dbReference type="SAM" id="Phobius"/>
    </source>
</evidence>
<name>A0A3D8LCV7_9BACT</name>
<proteinExistence type="predicted"/>